<name>A0A931D5K2_9MICC</name>
<keyword evidence="2" id="KW-1133">Transmembrane helix</keyword>
<feature type="region of interest" description="Disordered" evidence="1">
    <location>
        <begin position="36"/>
        <end position="65"/>
    </location>
</feature>
<evidence type="ECO:0000313" key="3">
    <source>
        <dbReference type="EMBL" id="MBG6084824.1"/>
    </source>
</evidence>
<reference evidence="3" key="1">
    <citation type="submission" date="2020-11" db="EMBL/GenBank/DDBJ databases">
        <title>Sequencing the genomes of 1000 actinobacteria strains.</title>
        <authorList>
            <person name="Klenk H.-P."/>
        </authorList>
    </citation>
    <scope>NUCLEOTIDE SEQUENCE</scope>
    <source>
        <strain evidence="3">DSM 26152</strain>
    </source>
</reference>
<keyword evidence="3" id="KW-0969">Cilium</keyword>
<feature type="transmembrane region" description="Helical" evidence="2">
    <location>
        <begin position="6"/>
        <end position="25"/>
    </location>
</feature>
<protein>
    <submittedName>
        <fullName evidence="3">Flagellar biosynthesis/type III secretory pathway M-ring protein FliF/YscJ</fullName>
    </submittedName>
</protein>
<dbReference type="Proteomes" id="UP000625033">
    <property type="component" value="Unassembled WGS sequence"/>
</dbReference>
<keyword evidence="3" id="KW-0966">Cell projection</keyword>
<evidence type="ECO:0000256" key="1">
    <source>
        <dbReference type="SAM" id="MobiDB-lite"/>
    </source>
</evidence>
<dbReference type="RefSeq" id="WP_196836077.1">
    <property type="nucleotide sequence ID" value="NZ_JADOTZ010000001.1"/>
</dbReference>
<dbReference type="AlphaFoldDB" id="A0A931D5K2"/>
<evidence type="ECO:0000256" key="2">
    <source>
        <dbReference type="SAM" id="Phobius"/>
    </source>
</evidence>
<comment type="caution">
    <text evidence="3">The sequence shown here is derived from an EMBL/GenBank/DDBJ whole genome shotgun (WGS) entry which is preliminary data.</text>
</comment>
<accession>A0A931D5K2</accession>
<keyword evidence="4" id="KW-1185">Reference proteome</keyword>
<evidence type="ECO:0000313" key="4">
    <source>
        <dbReference type="Proteomes" id="UP000625033"/>
    </source>
</evidence>
<proteinExistence type="predicted"/>
<gene>
    <name evidence="3" type="ORF">IW252_001591</name>
</gene>
<keyword evidence="3" id="KW-0282">Flagellum</keyword>
<organism evidence="3 4">
    <name type="scientific">Zhihengliuella flava</name>
    <dbReference type="NCBI Taxonomy" id="1285193"/>
    <lineage>
        <taxon>Bacteria</taxon>
        <taxon>Bacillati</taxon>
        <taxon>Actinomycetota</taxon>
        <taxon>Actinomycetes</taxon>
        <taxon>Micrococcales</taxon>
        <taxon>Micrococcaceae</taxon>
        <taxon>Zhihengliuella</taxon>
    </lineage>
</organism>
<keyword evidence="2" id="KW-0812">Transmembrane</keyword>
<keyword evidence="2" id="KW-0472">Membrane</keyword>
<dbReference type="EMBL" id="JADOTZ010000001">
    <property type="protein sequence ID" value="MBG6084824.1"/>
    <property type="molecule type" value="Genomic_DNA"/>
</dbReference>
<sequence>MEYVQVLAPTIVVALIFWFVVRTLFRVDRNERLAEAEVERNASRSGEAVSGAEPDDSSTDHQKNE</sequence>